<protein>
    <submittedName>
        <fullName evidence="3">ELWxxDGT repeat protein</fullName>
    </submittedName>
</protein>
<proteinExistence type="predicted"/>
<feature type="domain" description="HYR" evidence="2">
    <location>
        <begin position="476"/>
        <end position="556"/>
    </location>
</feature>
<evidence type="ECO:0000313" key="4">
    <source>
        <dbReference type="Proteomes" id="UP001291309"/>
    </source>
</evidence>
<dbReference type="SUPFAM" id="SSF50998">
    <property type="entry name" value="Quinoprotein alcohol dehydrogenase-like"/>
    <property type="match status" value="1"/>
</dbReference>
<gene>
    <name evidence="3" type="ORF">SYV04_39005</name>
</gene>
<dbReference type="RefSeq" id="WP_321551156.1">
    <property type="nucleotide sequence ID" value="NZ_JAXIVS010000020.1"/>
</dbReference>
<dbReference type="PROSITE" id="PS50825">
    <property type="entry name" value="HYR"/>
    <property type="match status" value="2"/>
</dbReference>
<organism evidence="3 4">
    <name type="scientific">Hyalangium rubrum</name>
    <dbReference type="NCBI Taxonomy" id="3103134"/>
    <lineage>
        <taxon>Bacteria</taxon>
        <taxon>Pseudomonadati</taxon>
        <taxon>Myxococcota</taxon>
        <taxon>Myxococcia</taxon>
        <taxon>Myxococcales</taxon>
        <taxon>Cystobacterineae</taxon>
        <taxon>Archangiaceae</taxon>
        <taxon>Hyalangium</taxon>
    </lineage>
</organism>
<evidence type="ECO:0000259" key="2">
    <source>
        <dbReference type="PROSITE" id="PS50825"/>
    </source>
</evidence>
<accession>A0ABU5HG50</accession>
<reference evidence="3 4" key="1">
    <citation type="submission" date="2023-12" db="EMBL/GenBank/DDBJ databases">
        <title>the genome sequence of Hyalangium sp. s54d21.</title>
        <authorList>
            <person name="Zhang X."/>
        </authorList>
    </citation>
    <scope>NUCLEOTIDE SEQUENCE [LARGE SCALE GENOMIC DNA]</scope>
    <source>
        <strain evidence="4">s54d21</strain>
    </source>
</reference>
<feature type="domain" description="HYR" evidence="2">
    <location>
        <begin position="557"/>
        <end position="636"/>
    </location>
</feature>
<dbReference type="InterPro" id="IPR003410">
    <property type="entry name" value="HYR_dom"/>
</dbReference>
<dbReference type="InterPro" id="IPR011047">
    <property type="entry name" value="Quinoprotein_ADH-like_sf"/>
</dbReference>
<dbReference type="InterPro" id="IPR030916">
    <property type="entry name" value="ELWxxDGT_rpt"/>
</dbReference>
<keyword evidence="4" id="KW-1185">Reference proteome</keyword>
<dbReference type="PANTHER" id="PTHR24273:SF32">
    <property type="entry name" value="HYALIN"/>
    <property type="match status" value="1"/>
</dbReference>
<evidence type="ECO:0000313" key="3">
    <source>
        <dbReference type="EMBL" id="MDY7232442.1"/>
    </source>
</evidence>
<evidence type="ECO:0000256" key="1">
    <source>
        <dbReference type="ARBA" id="ARBA00022737"/>
    </source>
</evidence>
<keyword evidence="1" id="KW-0677">Repeat</keyword>
<dbReference type="Proteomes" id="UP001291309">
    <property type="component" value="Unassembled WGS sequence"/>
</dbReference>
<name>A0ABU5HG50_9BACT</name>
<dbReference type="NCBIfam" id="TIGR04534">
    <property type="entry name" value="ELWxxDGT_rpt"/>
    <property type="match status" value="3"/>
</dbReference>
<dbReference type="PROSITE" id="PS51257">
    <property type="entry name" value="PROKAR_LIPOPROTEIN"/>
    <property type="match status" value="1"/>
</dbReference>
<dbReference type="PANTHER" id="PTHR24273">
    <property type="entry name" value="FI04643P-RELATED"/>
    <property type="match status" value="1"/>
</dbReference>
<dbReference type="Pfam" id="PF02494">
    <property type="entry name" value="HYR"/>
    <property type="match status" value="2"/>
</dbReference>
<sequence length="677" mass="71592">MRVTLIWRSVLLLLCGLYGVAVGCGPLSEDDGGAGLARQRGTLDNQCSPPERVSDIRPGPVGAFPDAGVPARVAANGVLYFAANDGTTGQELWRSDGTAQGTYPVMDVRPGPQGSAIERLTAARDGVYFTALDGTHGRELWKSDGTDAGTRLVEDLEPGPANPGVISNLTAAGEQLFFSTDDSVLWRTNGRDGGTVRVKDIILPRNNVGPIMTGVGDTLLFAGDDAINGLELWKSGGTPETTVLLKDLRFRESSGPDWFVTMNGKAYFNADDGPQGREFWTSDGTAAGTFRIKDIWRGLADSVPSDLVVTRNRMYFSADDGVTGPNLWVSDGTTDGTVLVKDLTQGILGPRPRQLTGASGQVFFRLAEEDREVLWRSDGTDAGTYPLMDVLPQVEEADLQEMVGVGGTLYFATSDGVHGTELWKSDGTPEGTVQIMDLYPGDAGSNPRGLTLAGSKFFFVATEPTLGDELWAFDICDRSPPRLTCPPGFSFEATSLEGATVNYSVFVTDDLTENPVVEYSHPSGSAFPVGVTPVTVTARDEAGNNATCTIPVSVQDTEPPAITCPRSMFLEPTGPEGAEIRYPEVKVADKASPVQLVFEPPAGTVLPPGESTRVVLTASDNSGNKVECQFNVAVDLLEDGDGEGGSSGCGCGAHESGAVAWAALLLLLALARPRRAG</sequence>
<dbReference type="EMBL" id="JAXIVS010000020">
    <property type="protein sequence ID" value="MDY7232442.1"/>
    <property type="molecule type" value="Genomic_DNA"/>
</dbReference>
<comment type="caution">
    <text evidence="3">The sequence shown here is derived from an EMBL/GenBank/DDBJ whole genome shotgun (WGS) entry which is preliminary data.</text>
</comment>